<comment type="caution">
    <text evidence="2">The sequence shown here is derived from an EMBL/GenBank/DDBJ whole genome shotgun (WGS) entry which is preliminary data.</text>
</comment>
<evidence type="ECO:0000313" key="3">
    <source>
        <dbReference type="Proteomes" id="UP000248806"/>
    </source>
</evidence>
<keyword evidence="1" id="KW-1133">Transmembrane helix</keyword>
<feature type="transmembrane region" description="Helical" evidence="1">
    <location>
        <begin position="187"/>
        <end position="208"/>
    </location>
</feature>
<dbReference type="AlphaFoldDB" id="A0A326U9B6"/>
<feature type="transmembrane region" description="Helical" evidence="1">
    <location>
        <begin position="102"/>
        <end position="121"/>
    </location>
</feature>
<keyword evidence="1" id="KW-0812">Transmembrane</keyword>
<keyword evidence="3" id="KW-1185">Reference proteome</keyword>
<evidence type="ECO:0000313" key="2">
    <source>
        <dbReference type="EMBL" id="PZW32721.1"/>
    </source>
</evidence>
<sequence>MKQWLVTLVHFGVQEALSCLFPVLIFVSLALTQLFALPQRYDWMLVICLLIQWGMYRSGLETRTEIALISLFHLIGLIMELYKVHMGSWSYPEYAWTKIGGVPLYSGFLYASVASYIMQAWKRLQLSIQHWPSLLLVIPLGMLIYANFFTHHFLPDMRWILMALLVLVFWPTSVYFTVNKQRYRMPLLLAFLLIGFFIWLAENIATYFHAWAYPQQLQSWHPVSPDKISSWFLFVLLALFIISPMKQAKRYTYKPG</sequence>
<dbReference type="InterPro" id="IPR008535">
    <property type="entry name" value="DUF817"/>
</dbReference>
<dbReference type="RefSeq" id="WP_111321020.1">
    <property type="nucleotide sequence ID" value="NZ_BIFX01000002.1"/>
</dbReference>
<feature type="transmembrane region" description="Helical" evidence="1">
    <location>
        <begin position="159"/>
        <end position="178"/>
    </location>
</feature>
<organism evidence="2 3">
    <name type="scientific">Thermosporothrix hazakensis</name>
    <dbReference type="NCBI Taxonomy" id="644383"/>
    <lineage>
        <taxon>Bacteria</taxon>
        <taxon>Bacillati</taxon>
        <taxon>Chloroflexota</taxon>
        <taxon>Ktedonobacteria</taxon>
        <taxon>Ktedonobacterales</taxon>
        <taxon>Thermosporotrichaceae</taxon>
        <taxon>Thermosporothrix</taxon>
    </lineage>
</organism>
<dbReference type="Pfam" id="PF05675">
    <property type="entry name" value="DUF817"/>
    <property type="match status" value="1"/>
</dbReference>
<dbReference type="EMBL" id="QKUF01000004">
    <property type="protein sequence ID" value="PZW32721.1"/>
    <property type="molecule type" value="Genomic_DNA"/>
</dbReference>
<feature type="transmembrane region" description="Helical" evidence="1">
    <location>
        <begin position="66"/>
        <end position="82"/>
    </location>
</feature>
<reference evidence="2 3" key="1">
    <citation type="submission" date="2018-06" db="EMBL/GenBank/DDBJ databases">
        <title>Genomic Encyclopedia of Archaeal and Bacterial Type Strains, Phase II (KMG-II): from individual species to whole genera.</title>
        <authorList>
            <person name="Goeker M."/>
        </authorList>
    </citation>
    <scope>NUCLEOTIDE SEQUENCE [LARGE SCALE GENOMIC DNA]</scope>
    <source>
        <strain evidence="2 3">ATCC BAA-1881</strain>
    </source>
</reference>
<name>A0A326U9B6_THEHA</name>
<dbReference type="OrthoDB" id="1550598at2"/>
<protein>
    <submittedName>
        <fullName evidence="2">Uncharacterized membrane protein YoaT (DUF817 family)</fullName>
    </submittedName>
</protein>
<accession>A0A326U9B6</accession>
<feature type="transmembrane region" description="Helical" evidence="1">
    <location>
        <begin position="228"/>
        <end position="245"/>
    </location>
</feature>
<dbReference type="PIRSF" id="PIRSF009141">
    <property type="entry name" value="UCP009141"/>
    <property type="match status" value="1"/>
</dbReference>
<feature type="transmembrane region" description="Helical" evidence="1">
    <location>
        <begin position="12"/>
        <end position="35"/>
    </location>
</feature>
<keyword evidence="1" id="KW-0472">Membrane</keyword>
<feature type="transmembrane region" description="Helical" evidence="1">
    <location>
        <begin position="133"/>
        <end position="153"/>
    </location>
</feature>
<evidence type="ECO:0000256" key="1">
    <source>
        <dbReference type="SAM" id="Phobius"/>
    </source>
</evidence>
<feature type="transmembrane region" description="Helical" evidence="1">
    <location>
        <begin position="41"/>
        <end position="59"/>
    </location>
</feature>
<dbReference type="Proteomes" id="UP000248806">
    <property type="component" value="Unassembled WGS sequence"/>
</dbReference>
<gene>
    <name evidence="2" type="ORF">EI42_01813</name>
</gene>
<proteinExistence type="predicted"/>